<sequence length="149" mass="15823">MGAVVISVVLLLVKVDPDTGVLASVVDVAGLFTVVSFPIVGVTVEIVVDFGVTKVALTGFIPEVVGLATVTRLVLEAVVLTGSVTEVILLDVVLELPVVEALSSVASAFTVWFDNDAKITAENNEAPKYTHFLFNNISSSLFSIFHDRY</sequence>
<gene>
    <name evidence="1" type="ORF">FC97_GL001310</name>
</gene>
<evidence type="ECO:0000313" key="2">
    <source>
        <dbReference type="Proteomes" id="UP000051499"/>
    </source>
</evidence>
<keyword evidence="2" id="KW-1185">Reference proteome</keyword>
<reference evidence="1 2" key="1">
    <citation type="journal article" date="2015" name="Genome Announc.">
        <title>Expanding the biotechnology potential of lactobacilli through comparative genomics of 213 strains and associated genera.</title>
        <authorList>
            <person name="Sun Z."/>
            <person name="Harris H.M."/>
            <person name="McCann A."/>
            <person name="Guo C."/>
            <person name="Argimon S."/>
            <person name="Zhang W."/>
            <person name="Yang X."/>
            <person name="Jeffery I.B."/>
            <person name="Cooney J.C."/>
            <person name="Kagawa T.F."/>
            <person name="Liu W."/>
            <person name="Song Y."/>
            <person name="Salvetti E."/>
            <person name="Wrobel A."/>
            <person name="Rasinkangas P."/>
            <person name="Parkhill J."/>
            <person name="Rea M.C."/>
            <person name="O'Sullivan O."/>
            <person name="Ritari J."/>
            <person name="Douillard F.P."/>
            <person name="Paul Ross R."/>
            <person name="Yang R."/>
            <person name="Briner A.E."/>
            <person name="Felis G.E."/>
            <person name="de Vos W.M."/>
            <person name="Barrangou R."/>
            <person name="Klaenhammer T.R."/>
            <person name="Caufield P.W."/>
            <person name="Cui Y."/>
            <person name="Zhang H."/>
            <person name="O'Toole P.W."/>
        </authorList>
    </citation>
    <scope>NUCLEOTIDE SEQUENCE [LARGE SCALE GENOMIC DNA]</scope>
    <source>
        <strain evidence="1 2">DSM 13961</strain>
    </source>
</reference>
<dbReference type="EMBL" id="AZDH01000019">
    <property type="protein sequence ID" value="KRK50671.1"/>
    <property type="molecule type" value="Genomic_DNA"/>
</dbReference>
<organism evidence="1 2">
    <name type="scientific">Companilactobacillus kimchii DSM 13961 = JCM 10707</name>
    <dbReference type="NCBI Taxonomy" id="1423765"/>
    <lineage>
        <taxon>Bacteria</taxon>
        <taxon>Bacillati</taxon>
        <taxon>Bacillota</taxon>
        <taxon>Bacilli</taxon>
        <taxon>Lactobacillales</taxon>
        <taxon>Lactobacillaceae</taxon>
        <taxon>Companilactobacillus</taxon>
        <taxon>Companilactobacillus kimchii</taxon>
    </lineage>
</organism>
<name>A0ABR5NRN0_9LACO</name>
<dbReference type="Proteomes" id="UP000051499">
    <property type="component" value="Unassembled WGS sequence"/>
</dbReference>
<proteinExistence type="predicted"/>
<evidence type="ECO:0000313" key="1">
    <source>
        <dbReference type="EMBL" id="KRK50671.1"/>
    </source>
</evidence>
<accession>A0ABR5NRN0</accession>
<comment type="caution">
    <text evidence="1">The sequence shown here is derived from an EMBL/GenBank/DDBJ whole genome shotgun (WGS) entry which is preliminary data.</text>
</comment>
<protein>
    <submittedName>
        <fullName evidence="1">Uncharacterized protein</fullName>
    </submittedName>
</protein>